<dbReference type="Proteomes" id="UP000244900">
    <property type="component" value="Chromosome"/>
</dbReference>
<dbReference type="Pfam" id="PF13481">
    <property type="entry name" value="AAA_25"/>
    <property type="match status" value="1"/>
</dbReference>
<name>A0A2S1ST17_9ACTN</name>
<gene>
    <name evidence="1" type="ORF">DDW44_12515</name>
</gene>
<dbReference type="AlphaFoldDB" id="A0A2S1ST17"/>
<dbReference type="InterPro" id="IPR027417">
    <property type="entry name" value="P-loop_NTPase"/>
</dbReference>
<protein>
    <recommendedName>
        <fullName evidence="3">AAA family ATPase</fullName>
    </recommendedName>
</protein>
<keyword evidence="2" id="KW-1185">Reference proteome</keyword>
<evidence type="ECO:0000313" key="2">
    <source>
        <dbReference type="Proteomes" id="UP000244900"/>
    </source>
</evidence>
<dbReference type="KEGG" id="stir:DDW44_12515"/>
<dbReference type="Gene3D" id="3.40.50.300">
    <property type="entry name" value="P-loop containing nucleotide triphosphate hydrolases"/>
    <property type="match status" value="1"/>
</dbReference>
<dbReference type="EMBL" id="CP029188">
    <property type="protein sequence ID" value="AWI29520.1"/>
    <property type="molecule type" value="Genomic_DNA"/>
</dbReference>
<dbReference type="SUPFAM" id="SSF52540">
    <property type="entry name" value="P-loop containing nucleoside triphosphate hydrolases"/>
    <property type="match status" value="1"/>
</dbReference>
<proteinExistence type="predicted"/>
<reference evidence="1 2" key="1">
    <citation type="submission" date="2018-05" db="EMBL/GenBank/DDBJ databases">
        <title>Complete genome sequence of sponge-derived Streptomyces sp. HNM0039.</title>
        <authorList>
            <person name="Huang X."/>
            <person name="Zhou S."/>
        </authorList>
    </citation>
    <scope>NUCLEOTIDE SEQUENCE [LARGE SCALE GENOMIC DNA]</scope>
    <source>
        <strain evidence="1 2">HNM0039</strain>
    </source>
</reference>
<organism evidence="1 2">
    <name type="scientific">Streptomyces tirandamycinicus</name>
    <dbReference type="NCBI Taxonomy" id="2174846"/>
    <lineage>
        <taxon>Bacteria</taxon>
        <taxon>Bacillati</taxon>
        <taxon>Actinomycetota</taxon>
        <taxon>Actinomycetes</taxon>
        <taxon>Kitasatosporales</taxon>
        <taxon>Streptomycetaceae</taxon>
        <taxon>Streptomyces</taxon>
    </lineage>
</organism>
<evidence type="ECO:0000313" key="1">
    <source>
        <dbReference type="EMBL" id="AWI29520.1"/>
    </source>
</evidence>
<evidence type="ECO:0008006" key="3">
    <source>
        <dbReference type="Google" id="ProtNLM"/>
    </source>
</evidence>
<accession>A0A2S1ST17</accession>
<sequence>MDVASLLAPAESTDDDHWAPVDLEAVLSGIDTSPDPAFLRRNDGAALLYPGLIHMFYGESESGKSWVALHAVASVLVDGGSAVYVDLESDASTVVGRLFALNVPADALRARFTYVRPDTSPDRSPAFQRLLSTSYDLAVIDGSSDAYALFGLNQNDAVDVSLFMRRLPRPLAERCGAAVVLIDHVPKTTAGSRFAQGSQNKLSAVTGAAYLVEPLDALGAGKRGVLAVRVTKDRPGKVRAVSGLYRKSDRTQVAASIVIDSSGDGTVFDVLAPKESEEVSRSDEFENLQNAIIRYLDVYPGASTTAIRDNVRGSAAKVGSALTALAEVGRVRVEAKKGKGGGFRHFVADPGDPALSDGPGIFADE</sequence>